<evidence type="ECO:0000256" key="1">
    <source>
        <dbReference type="ARBA" id="ARBA00022723"/>
    </source>
</evidence>
<dbReference type="Proteomes" id="UP000030108">
    <property type="component" value="Unassembled WGS sequence"/>
</dbReference>
<dbReference type="SUPFAM" id="SSF144232">
    <property type="entry name" value="HIT/MYND zinc finger-like"/>
    <property type="match status" value="1"/>
</dbReference>
<feature type="domain" description="MYND-type" evidence="5">
    <location>
        <begin position="525"/>
        <end position="574"/>
    </location>
</feature>
<evidence type="ECO:0000313" key="7">
    <source>
        <dbReference type="Proteomes" id="UP000030108"/>
    </source>
</evidence>
<dbReference type="OrthoDB" id="3272170at2759"/>
<comment type="caution">
    <text evidence="6">The sequence shown here is derived from an EMBL/GenBank/DDBJ whole genome shotgun (WGS) entry which is preliminary data.</text>
</comment>
<sequence>MDSLVPSRWGRPLESYVAEYGMDGAIVDLLSAANMNDLDHDSEIEKISSVSTNDWQGLNRVTISAIKKLLRLPYAPHTYPKLASPALIHGCIKLMSTIKISNRTSPFSYELGYACFRLVTACIGACLLHNTGTPAFVERSAELRPAFVTPVVEGIISHSGGRDRQDYNCVLGWSSCPTHADHQVQVIVSLSDTRLLMEMLYDDRHLFLKALRSTHSPGLSAVVFLIWRYVNYQRFLQGPSAANKLIQPLYDILNRCWLVSTVDQHAAFFYMHQWDKDLWTVWDDTSVIKVTPEDSREIVGAFTDHITQMSLEPDLSMSLFHLSHALSFLGGRILPSSEDLLGPFISAFIERLWFAVAHQELTNIPLAEAMGTMFSWIKAILKRLHHTWEIDPIAVMRIIDAVVDADLLLLVGRTIFLVGTELPTSKDSPGFMANFKVLHGTRELFLDISNLAPRQLIETRFKSCQPAWWKVYRHFQFMNLVVDPGVITPHGNRWGFYALCSETWNNIIDSISAPSDIKGRQMVACHYSRCPDPGILGGAEYSCSWCWRVKYCSPRCQVMDWVDQNVTRAHRILCARYRSGDATVLRDLQQFEFTGGAFG</sequence>
<evidence type="ECO:0000256" key="3">
    <source>
        <dbReference type="ARBA" id="ARBA00022833"/>
    </source>
</evidence>
<name>X8IZH6_9AGAM</name>
<dbReference type="InterPro" id="IPR002893">
    <property type="entry name" value="Znf_MYND"/>
</dbReference>
<keyword evidence="3" id="KW-0862">Zinc</keyword>
<accession>X8IZH6</accession>
<proteinExistence type="predicted"/>
<keyword evidence="1" id="KW-0479">Metal-binding</keyword>
<organism evidence="6 7">
    <name type="scientific">Rhizoctonia solani AG-3 Rhs1AP</name>
    <dbReference type="NCBI Taxonomy" id="1086054"/>
    <lineage>
        <taxon>Eukaryota</taxon>
        <taxon>Fungi</taxon>
        <taxon>Dikarya</taxon>
        <taxon>Basidiomycota</taxon>
        <taxon>Agaricomycotina</taxon>
        <taxon>Agaricomycetes</taxon>
        <taxon>Cantharellales</taxon>
        <taxon>Ceratobasidiaceae</taxon>
        <taxon>Rhizoctonia</taxon>
    </lineage>
</organism>
<evidence type="ECO:0000313" key="6">
    <source>
        <dbReference type="EMBL" id="EUC54426.1"/>
    </source>
</evidence>
<dbReference type="PROSITE" id="PS50865">
    <property type="entry name" value="ZF_MYND_2"/>
    <property type="match status" value="1"/>
</dbReference>
<dbReference type="GO" id="GO:0008270">
    <property type="term" value="F:zinc ion binding"/>
    <property type="evidence" value="ECO:0007669"/>
    <property type="project" value="UniProtKB-KW"/>
</dbReference>
<keyword evidence="2 4" id="KW-0863">Zinc-finger</keyword>
<gene>
    <name evidence="6" type="ORF">RSOL_047590</name>
</gene>
<evidence type="ECO:0000256" key="4">
    <source>
        <dbReference type="PROSITE-ProRule" id="PRU00134"/>
    </source>
</evidence>
<evidence type="ECO:0000256" key="2">
    <source>
        <dbReference type="ARBA" id="ARBA00022771"/>
    </source>
</evidence>
<reference evidence="7" key="1">
    <citation type="journal article" date="2014" name="Genome Announc.">
        <title>Draft genome sequence of the plant-pathogenic soil fungus Rhizoctonia solani anastomosis group 3 strain Rhs1AP.</title>
        <authorList>
            <person name="Cubeta M.A."/>
            <person name="Thomas E."/>
            <person name="Dean R.A."/>
            <person name="Jabaji S."/>
            <person name="Neate S.M."/>
            <person name="Tavantzis S."/>
            <person name="Toda T."/>
            <person name="Vilgalys R."/>
            <person name="Bharathan N."/>
            <person name="Fedorova-Abrams N."/>
            <person name="Pakala S.B."/>
            <person name="Pakala S.M."/>
            <person name="Zafar N."/>
            <person name="Joardar V."/>
            <person name="Losada L."/>
            <person name="Nierman W.C."/>
        </authorList>
    </citation>
    <scope>NUCLEOTIDE SEQUENCE [LARGE SCALE GENOMIC DNA]</scope>
    <source>
        <strain evidence="7">AG-3</strain>
    </source>
</reference>
<protein>
    <submittedName>
        <fullName evidence="6">MYND finger protein</fullName>
    </submittedName>
</protein>
<dbReference type="EMBL" id="JATN01000322">
    <property type="protein sequence ID" value="EUC54426.1"/>
    <property type="molecule type" value="Genomic_DNA"/>
</dbReference>
<evidence type="ECO:0000259" key="5">
    <source>
        <dbReference type="PROSITE" id="PS50865"/>
    </source>
</evidence>
<dbReference type="AlphaFoldDB" id="X8IZH6"/>